<evidence type="ECO:0000256" key="4">
    <source>
        <dbReference type="ARBA" id="ARBA00023163"/>
    </source>
</evidence>
<dbReference type="Pfam" id="PF04719">
    <property type="entry name" value="TAFII28"/>
    <property type="match status" value="1"/>
</dbReference>
<protein>
    <submittedName>
        <fullName evidence="8">Taf11-like protein ensp00000332601-like</fullName>
    </submittedName>
</protein>
<keyword evidence="5" id="KW-0539">Nucleus</keyword>
<feature type="region of interest" description="Disordered" evidence="6">
    <location>
        <begin position="1"/>
        <end position="84"/>
    </location>
</feature>
<keyword evidence="9" id="KW-1185">Reference proteome</keyword>
<feature type="compositionally biased region" description="Acidic residues" evidence="6">
    <location>
        <begin position="70"/>
        <end position="83"/>
    </location>
</feature>
<feature type="domain" description="TAFII28-like protein" evidence="7">
    <location>
        <begin position="109"/>
        <end position="205"/>
    </location>
</feature>
<evidence type="ECO:0000313" key="9">
    <source>
        <dbReference type="Proteomes" id="UP000039865"/>
    </source>
</evidence>
<dbReference type="AlphaFoldDB" id="A0A078AJH1"/>
<dbReference type="SUPFAM" id="SSF47113">
    <property type="entry name" value="Histone-fold"/>
    <property type="match status" value="1"/>
</dbReference>
<evidence type="ECO:0000259" key="7">
    <source>
        <dbReference type="Pfam" id="PF04719"/>
    </source>
</evidence>
<dbReference type="InterPro" id="IPR009072">
    <property type="entry name" value="Histone-fold"/>
</dbReference>
<feature type="compositionally biased region" description="Acidic residues" evidence="6">
    <location>
        <begin position="26"/>
        <end position="40"/>
    </location>
</feature>
<evidence type="ECO:0000256" key="2">
    <source>
        <dbReference type="ARBA" id="ARBA00009788"/>
    </source>
</evidence>
<dbReference type="PANTHER" id="PTHR13218">
    <property type="entry name" value="TRANSCRIPTION INITIATION FACTOR TFIID SUBUNIT 11-RELATED"/>
    <property type="match status" value="1"/>
</dbReference>
<evidence type="ECO:0000256" key="6">
    <source>
        <dbReference type="SAM" id="MobiDB-lite"/>
    </source>
</evidence>
<dbReference type="EMBL" id="CCKQ01010501">
    <property type="protein sequence ID" value="CDW82021.1"/>
    <property type="molecule type" value="Genomic_DNA"/>
</dbReference>
<organism evidence="8 9">
    <name type="scientific">Stylonychia lemnae</name>
    <name type="common">Ciliate</name>
    <dbReference type="NCBI Taxonomy" id="5949"/>
    <lineage>
        <taxon>Eukaryota</taxon>
        <taxon>Sar</taxon>
        <taxon>Alveolata</taxon>
        <taxon>Ciliophora</taxon>
        <taxon>Intramacronucleata</taxon>
        <taxon>Spirotrichea</taxon>
        <taxon>Stichotrichia</taxon>
        <taxon>Sporadotrichida</taxon>
        <taxon>Oxytrichidae</taxon>
        <taxon>Stylonychinae</taxon>
        <taxon>Stylonychia</taxon>
    </lineage>
</organism>
<dbReference type="PANTHER" id="PTHR13218:SF8">
    <property type="entry name" value="TRANSCRIPTION INITIATION FACTOR TFIID SUBUNIT 11"/>
    <property type="match status" value="1"/>
</dbReference>
<reference evidence="8 9" key="1">
    <citation type="submission" date="2014-06" db="EMBL/GenBank/DDBJ databases">
        <authorList>
            <person name="Swart Estienne"/>
        </authorList>
    </citation>
    <scope>NUCLEOTIDE SEQUENCE [LARGE SCALE GENOMIC DNA]</scope>
    <source>
        <strain evidence="8 9">130c</strain>
    </source>
</reference>
<dbReference type="OrthoDB" id="28335at2759"/>
<keyword evidence="3" id="KW-0805">Transcription regulation</keyword>
<dbReference type="GO" id="GO:0046982">
    <property type="term" value="F:protein heterodimerization activity"/>
    <property type="evidence" value="ECO:0007669"/>
    <property type="project" value="InterPro"/>
</dbReference>
<dbReference type="InterPro" id="IPR006809">
    <property type="entry name" value="TAFII28_dom"/>
</dbReference>
<dbReference type="GO" id="GO:0051123">
    <property type="term" value="P:RNA polymerase II preinitiation complex assembly"/>
    <property type="evidence" value="ECO:0007669"/>
    <property type="project" value="InterPro"/>
</dbReference>
<dbReference type="InParanoid" id="A0A078AJH1"/>
<evidence type="ECO:0000313" key="8">
    <source>
        <dbReference type="EMBL" id="CDW82021.1"/>
    </source>
</evidence>
<feature type="compositionally biased region" description="Polar residues" evidence="6">
    <location>
        <begin position="41"/>
        <end position="51"/>
    </location>
</feature>
<sequence>MERTKYQQNQGKEEDVDDFGVIQNQFDEDDDIDEEMEDQSFDNVPVQTHQPVHNKPGRPRKNSRDRAGSLDDDQQSEGSDGEFNEYIFDHGQPSEYNKFSNKDRINNVFQGMDDQQKERFEIFRQSNFDEKKVKKILSSILGTTGKMQKNISVIIKSVAKIYIGQLVEESKTIQIEELEAQGADVSHVVELGPIMPHHLTEARRRLIARGELIPEKPKAMFKRR</sequence>
<gene>
    <name evidence="8" type="primary">Contig6954.g7444</name>
    <name evidence="8" type="ORF">STYLEM_11046</name>
</gene>
<dbReference type="Proteomes" id="UP000039865">
    <property type="component" value="Unassembled WGS sequence"/>
</dbReference>
<dbReference type="CDD" id="cd08048">
    <property type="entry name" value="HFD_TAF11"/>
    <property type="match status" value="1"/>
</dbReference>
<evidence type="ECO:0000256" key="5">
    <source>
        <dbReference type="ARBA" id="ARBA00023242"/>
    </source>
</evidence>
<dbReference type="InterPro" id="IPR045127">
    <property type="entry name" value="TAF11-like"/>
</dbReference>
<proteinExistence type="inferred from homology"/>
<dbReference type="GO" id="GO:0005669">
    <property type="term" value="C:transcription factor TFIID complex"/>
    <property type="evidence" value="ECO:0007669"/>
    <property type="project" value="InterPro"/>
</dbReference>
<evidence type="ECO:0000256" key="1">
    <source>
        <dbReference type="ARBA" id="ARBA00004123"/>
    </source>
</evidence>
<comment type="similarity">
    <text evidence="2">Belongs to the TAF11 family.</text>
</comment>
<comment type="subcellular location">
    <subcellularLocation>
        <location evidence="1">Nucleus</location>
    </subcellularLocation>
</comment>
<dbReference type="GO" id="GO:0016251">
    <property type="term" value="F:RNA polymerase II general transcription initiation factor activity"/>
    <property type="evidence" value="ECO:0007669"/>
    <property type="project" value="TreeGrafter"/>
</dbReference>
<dbReference type="Gene3D" id="1.10.20.10">
    <property type="entry name" value="Histone, subunit A"/>
    <property type="match status" value="1"/>
</dbReference>
<name>A0A078AJH1_STYLE</name>
<evidence type="ECO:0000256" key="3">
    <source>
        <dbReference type="ARBA" id="ARBA00023015"/>
    </source>
</evidence>
<keyword evidence="4" id="KW-0804">Transcription</keyword>
<accession>A0A078AJH1</accession>
<feature type="compositionally biased region" description="Polar residues" evidence="6">
    <location>
        <begin position="1"/>
        <end position="10"/>
    </location>
</feature>